<proteinExistence type="predicted"/>
<organism evidence="1">
    <name type="scientific">hydrothermal vent metagenome</name>
    <dbReference type="NCBI Taxonomy" id="652676"/>
    <lineage>
        <taxon>unclassified sequences</taxon>
        <taxon>metagenomes</taxon>
        <taxon>ecological metagenomes</taxon>
    </lineage>
</organism>
<dbReference type="Pfam" id="PF09553">
    <property type="entry name" value="RE_Eco47II"/>
    <property type="match status" value="1"/>
</dbReference>
<dbReference type="GO" id="GO:0003677">
    <property type="term" value="F:DNA binding"/>
    <property type="evidence" value="ECO:0007669"/>
    <property type="project" value="InterPro"/>
</dbReference>
<dbReference type="AlphaFoldDB" id="A0A1W1BBE1"/>
<dbReference type="InterPro" id="IPR019057">
    <property type="entry name" value="Restrct_endonuc_II_Eco47II"/>
</dbReference>
<name>A0A1W1BBE1_9ZZZZ</name>
<sequence length="247" mass="28685">MKKYNLSFISDKDLFLHVKETVEKYRFTIDLKKFNKNLIDPIKLTFDSKIYGKSLEETIELEIIRQMDKSNTNHIGYFHQNIFKHIGAGWEVPKQGFDLVNEQEKIYVEMKNKHNTMNSSSAQKTYIAMQNKILKGADITCMLVEVIAKQSQNTPWKISINGEQYMHENIRRVSMDKFYEIVTGHATAFRDLCEVLPAVLDDVIETFEKETAENTVFNELGAISPNLLKSLYLLSFSKYEGFDTLDI</sequence>
<reference evidence="1" key="1">
    <citation type="submission" date="2016-10" db="EMBL/GenBank/DDBJ databases">
        <authorList>
            <person name="de Groot N.N."/>
        </authorList>
    </citation>
    <scope>NUCLEOTIDE SEQUENCE</scope>
</reference>
<accession>A0A1W1BBE1</accession>
<dbReference type="GO" id="GO:0009036">
    <property type="term" value="F:type II site-specific deoxyribonuclease activity"/>
    <property type="evidence" value="ECO:0007669"/>
    <property type="project" value="InterPro"/>
</dbReference>
<dbReference type="EMBL" id="FPHI01000002">
    <property type="protein sequence ID" value="SFV50901.1"/>
    <property type="molecule type" value="Genomic_DNA"/>
</dbReference>
<evidence type="ECO:0000313" key="1">
    <source>
        <dbReference type="EMBL" id="SFV50901.1"/>
    </source>
</evidence>
<gene>
    <name evidence="1" type="ORF">MNB_SV-3-716</name>
</gene>
<protein>
    <submittedName>
        <fullName evidence="1">Type II restriction enzyme eco47ii</fullName>
    </submittedName>
</protein>
<dbReference type="GO" id="GO:0009307">
    <property type="term" value="P:DNA restriction-modification system"/>
    <property type="evidence" value="ECO:0007669"/>
    <property type="project" value="InterPro"/>
</dbReference>